<dbReference type="RefSeq" id="XP_024672897.1">
    <property type="nucleotide sequence ID" value="XM_024812336.1"/>
</dbReference>
<evidence type="ECO:0000313" key="1">
    <source>
        <dbReference type="EMBL" id="PLB38885.1"/>
    </source>
</evidence>
<evidence type="ECO:0008006" key="3">
    <source>
        <dbReference type="Google" id="ProtNLM"/>
    </source>
</evidence>
<dbReference type="InterPro" id="IPR011009">
    <property type="entry name" value="Kinase-like_dom_sf"/>
</dbReference>
<dbReference type="AlphaFoldDB" id="A0A2I2FE33"/>
<gene>
    <name evidence="1" type="ORF">BDW47DRAFT_104469</name>
</gene>
<dbReference type="EMBL" id="KZ559133">
    <property type="protein sequence ID" value="PLB38885.1"/>
    <property type="molecule type" value="Genomic_DNA"/>
</dbReference>
<dbReference type="PANTHER" id="PTHR21310:SF37">
    <property type="entry name" value="AMINOGLYCOSIDE PHOSPHOTRANSFERASE DOMAIN-CONTAINING PROTEIN"/>
    <property type="match status" value="1"/>
</dbReference>
<dbReference type="SUPFAM" id="SSF56112">
    <property type="entry name" value="Protein kinase-like (PK-like)"/>
    <property type="match status" value="1"/>
</dbReference>
<evidence type="ECO:0000313" key="2">
    <source>
        <dbReference type="Proteomes" id="UP000234585"/>
    </source>
</evidence>
<dbReference type="InterPro" id="IPR051678">
    <property type="entry name" value="AGP_Transferase"/>
</dbReference>
<accession>A0A2I2FE33</accession>
<reference evidence="1 2" key="1">
    <citation type="submission" date="2017-12" db="EMBL/GenBank/DDBJ databases">
        <authorList>
            <consortium name="DOE Joint Genome Institute"/>
            <person name="Haridas S."/>
            <person name="Kjaerbolling I."/>
            <person name="Vesth T.C."/>
            <person name="Frisvad J.C."/>
            <person name="Nybo J.L."/>
            <person name="Theobald S."/>
            <person name="Kuo A."/>
            <person name="Bowyer P."/>
            <person name="Matsuda Y."/>
            <person name="Mondo S."/>
            <person name="Lyhne E.K."/>
            <person name="Kogle M.E."/>
            <person name="Clum A."/>
            <person name="Lipzen A."/>
            <person name="Salamov A."/>
            <person name="Ngan C.Y."/>
            <person name="Daum C."/>
            <person name="Chiniquy J."/>
            <person name="Barry K."/>
            <person name="LaButti K."/>
            <person name="Simmons B.A."/>
            <person name="Magnuson J.K."/>
            <person name="Mortensen U.H."/>
            <person name="Larsen T.O."/>
            <person name="Grigoriev I.V."/>
            <person name="Baker S.E."/>
            <person name="Andersen M.R."/>
            <person name="Nordberg H.P."/>
            <person name="Cantor M.N."/>
            <person name="Hua S.X."/>
        </authorList>
    </citation>
    <scope>NUCLEOTIDE SEQUENCE [LARGE SCALE GENOMIC DNA]</scope>
    <source>
        <strain evidence="1 2">CBS 102.13</strain>
    </source>
</reference>
<sequence length="523" mass="60250">MNRQGLPLPLLRGTTTFESAVEQEEDMLLDLDYPEQRIDFFVSLYSNRKEIQNLAAHHLGLHPSDTCQIGGVNEWVHGSFNVCIPLYINKHNDPPAKRALIRFPLPYKVGEATYPGNADEKVRCEAATFIWMQDNCTDISIPQLWGFGLAGGHSFTRPENTPLIVRIPWYIKRSVSWLFGWTLPCPYVCHRRSTILENGYLVMDYVGSPEVQMLSETWDEDRNDQGKRANLFRGLSQIMLSLSRTPLPCIGSWTLDSDGVLRLSNRPLTLRLHQLENGGVPTNISRGMTYSTAVSYYLDLLSCHDNRLRYQPNSLNDEEDGRAQMARLAIMRALLPQFTDRQLCQGPYLYQFTDMHPSNIFVDSQWHVKCVVDLEWACSLPAETLHLPYWLTGRPIDDLTGESLNTFSQAYDEFLGLFEEEEKSFPLIENSCSYRTNLMRKGWQTGSFWYFLALNSPKGLFNLFHQHIHPIFDSSHSVSSELPRIVSKYWAVDMEEVIDAKLRDKEKYEKTLRQRFACANEHT</sequence>
<protein>
    <recommendedName>
        <fullName evidence="3">Aminoglycoside phosphotransferase domain-containing protein</fullName>
    </recommendedName>
</protein>
<dbReference type="Proteomes" id="UP000234585">
    <property type="component" value="Unassembled WGS sequence"/>
</dbReference>
<dbReference type="STRING" id="41067.A0A2I2FE33"/>
<keyword evidence="2" id="KW-1185">Reference proteome</keyword>
<dbReference type="OrthoDB" id="3645574at2759"/>
<proteinExistence type="predicted"/>
<name>A0A2I2FE33_ASPCN</name>
<organism evidence="1 2">
    <name type="scientific">Aspergillus candidus</name>
    <dbReference type="NCBI Taxonomy" id="41067"/>
    <lineage>
        <taxon>Eukaryota</taxon>
        <taxon>Fungi</taxon>
        <taxon>Dikarya</taxon>
        <taxon>Ascomycota</taxon>
        <taxon>Pezizomycotina</taxon>
        <taxon>Eurotiomycetes</taxon>
        <taxon>Eurotiomycetidae</taxon>
        <taxon>Eurotiales</taxon>
        <taxon>Aspergillaceae</taxon>
        <taxon>Aspergillus</taxon>
        <taxon>Aspergillus subgen. Circumdati</taxon>
    </lineage>
</organism>
<dbReference type="PANTHER" id="PTHR21310">
    <property type="entry name" value="AMINOGLYCOSIDE PHOSPHOTRANSFERASE-RELATED-RELATED"/>
    <property type="match status" value="1"/>
</dbReference>
<dbReference type="GeneID" id="36519496"/>